<protein>
    <submittedName>
        <fullName evidence="1">Unplaced genomic scaffold scaffold_205, whole genome shotgun sequence</fullName>
    </submittedName>
</protein>
<sequence>MHVTWHRIRSALHSFFCFSPPTHGAATPPSPPLEFVEAAMHHPHLATMVMQRQLRGSEQIVILGDRSKALHTYVYGSVLEKV</sequence>
<evidence type="ECO:0000313" key="2">
    <source>
        <dbReference type="EMBL" id="KIJ64992.1"/>
    </source>
</evidence>
<name>A0A0C9W6S5_9AGAM</name>
<organism evidence="1 3">
    <name type="scientific">Hydnomerulius pinastri MD-312</name>
    <dbReference type="NCBI Taxonomy" id="994086"/>
    <lineage>
        <taxon>Eukaryota</taxon>
        <taxon>Fungi</taxon>
        <taxon>Dikarya</taxon>
        <taxon>Basidiomycota</taxon>
        <taxon>Agaricomycotina</taxon>
        <taxon>Agaricomycetes</taxon>
        <taxon>Agaricomycetidae</taxon>
        <taxon>Boletales</taxon>
        <taxon>Boletales incertae sedis</taxon>
        <taxon>Leucogyrophana</taxon>
    </lineage>
</organism>
<dbReference type="HOGENOM" id="CLU_2564624_0_0_1"/>
<keyword evidence="3" id="KW-1185">Reference proteome</keyword>
<dbReference type="EMBL" id="KN839844">
    <property type="protein sequence ID" value="KIJ64992.1"/>
    <property type="molecule type" value="Genomic_DNA"/>
</dbReference>
<dbReference type="Proteomes" id="UP000053820">
    <property type="component" value="Unassembled WGS sequence"/>
</dbReference>
<feature type="non-terminal residue" evidence="1">
    <location>
        <position position="82"/>
    </location>
</feature>
<evidence type="ECO:0000313" key="1">
    <source>
        <dbReference type="EMBL" id="KIJ57952.1"/>
    </source>
</evidence>
<proteinExistence type="predicted"/>
<reference evidence="1 3" key="1">
    <citation type="submission" date="2014-04" db="EMBL/GenBank/DDBJ databases">
        <title>Evolutionary Origins and Diversification of the Mycorrhizal Mutualists.</title>
        <authorList>
            <consortium name="DOE Joint Genome Institute"/>
            <consortium name="Mycorrhizal Genomics Consortium"/>
            <person name="Kohler A."/>
            <person name="Kuo A."/>
            <person name="Nagy L.G."/>
            <person name="Floudas D."/>
            <person name="Copeland A."/>
            <person name="Barry K.W."/>
            <person name="Cichocki N."/>
            <person name="Veneault-Fourrey C."/>
            <person name="LaButti K."/>
            <person name="Lindquist E.A."/>
            <person name="Lipzen A."/>
            <person name="Lundell T."/>
            <person name="Morin E."/>
            <person name="Murat C."/>
            <person name="Riley R."/>
            <person name="Ohm R."/>
            <person name="Sun H."/>
            <person name="Tunlid A."/>
            <person name="Henrissat B."/>
            <person name="Grigoriev I.V."/>
            <person name="Hibbett D.S."/>
            <person name="Martin F."/>
        </authorList>
    </citation>
    <scope>NUCLEOTIDE SEQUENCE [LARGE SCALE GENOMIC DNA]</scope>
    <source>
        <strain evidence="1 3">MD-312</strain>
    </source>
</reference>
<gene>
    <name evidence="2" type="ORF">HYDPIDRAFT_110894</name>
    <name evidence="1" type="ORF">HYDPIDRAFT_120145</name>
</gene>
<dbReference type="AlphaFoldDB" id="A0A0C9W6S5"/>
<dbReference type="EMBL" id="KN840039">
    <property type="protein sequence ID" value="KIJ57952.1"/>
    <property type="molecule type" value="Genomic_DNA"/>
</dbReference>
<evidence type="ECO:0000313" key="3">
    <source>
        <dbReference type="Proteomes" id="UP000053820"/>
    </source>
</evidence>
<accession>A0A0C9W6S5</accession>